<gene>
    <name evidence="2" type="ORF">CHIRRI_LOCUS11256</name>
</gene>
<keyword evidence="3" id="KW-1185">Reference proteome</keyword>
<sequence length="80" mass="9049">MFKTIVLISLVAFVFTFPFNGDVLRETRSAAGLSDFNYARNGTQNHTKPIFWSGDGRNSSGIGWKVRQRPFDLNHPFNQG</sequence>
<protein>
    <submittedName>
        <fullName evidence="2">Uncharacterized protein</fullName>
    </submittedName>
</protein>
<dbReference type="AlphaFoldDB" id="A0A9N9S0C1"/>
<evidence type="ECO:0000313" key="3">
    <source>
        <dbReference type="Proteomes" id="UP001153620"/>
    </source>
</evidence>
<reference evidence="2" key="1">
    <citation type="submission" date="2022-01" db="EMBL/GenBank/DDBJ databases">
        <authorList>
            <person name="King R."/>
        </authorList>
    </citation>
    <scope>NUCLEOTIDE SEQUENCE</scope>
</reference>
<feature type="signal peptide" evidence="1">
    <location>
        <begin position="1"/>
        <end position="16"/>
    </location>
</feature>
<evidence type="ECO:0000313" key="2">
    <source>
        <dbReference type="EMBL" id="CAG9808415.1"/>
    </source>
</evidence>
<name>A0A9N9S0C1_9DIPT</name>
<accession>A0A9N9S0C1</accession>
<dbReference type="EMBL" id="OU895879">
    <property type="protein sequence ID" value="CAG9808415.1"/>
    <property type="molecule type" value="Genomic_DNA"/>
</dbReference>
<dbReference type="Proteomes" id="UP001153620">
    <property type="component" value="Chromosome 3"/>
</dbReference>
<reference evidence="2" key="2">
    <citation type="submission" date="2022-10" db="EMBL/GenBank/DDBJ databases">
        <authorList>
            <consortium name="ENA_rothamsted_submissions"/>
            <consortium name="culmorum"/>
            <person name="King R."/>
        </authorList>
    </citation>
    <scope>NUCLEOTIDE SEQUENCE</scope>
</reference>
<feature type="chain" id="PRO_5040343951" evidence="1">
    <location>
        <begin position="17"/>
        <end position="80"/>
    </location>
</feature>
<proteinExistence type="predicted"/>
<organism evidence="2 3">
    <name type="scientific">Chironomus riparius</name>
    <dbReference type="NCBI Taxonomy" id="315576"/>
    <lineage>
        <taxon>Eukaryota</taxon>
        <taxon>Metazoa</taxon>
        <taxon>Ecdysozoa</taxon>
        <taxon>Arthropoda</taxon>
        <taxon>Hexapoda</taxon>
        <taxon>Insecta</taxon>
        <taxon>Pterygota</taxon>
        <taxon>Neoptera</taxon>
        <taxon>Endopterygota</taxon>
        <taxon>Diptera</taxon>
        <taxon>Nematocera</taxon>
        <taxon>Chironomoidea</taxon>
        <taxon>Chironomidae</taxon>
        <taxon>Chironominae</taxon>
        <taxon>Chironomus</taxon>
    </lineage>
</organism>
<evidence type="ECO:0000256" key="1">
    <source>
        <dbReference type="SAM" id="SignalP"/>
    </source>
</evidence>
<keyword evidence="1" id="KW-0732">Signal</keyword>